<dbReference type="Proteomes" id="UP001162992">
    <property type="component" value="Chromosome 7"/>
</dbReference>
<protein>
    <submittedName>
        <fullName evidence="1">Uncharacterized protein</fullName>
    </submittedName>
</protein>
<keyword evidence="2" id="KW-1185">Reference proteome</keyword>
<comment type="caution">
    <text evidence="1">The sequence shown here is derived from an EMBL/GenBank/DDBJ whole genome shotgun (WGS) entry which is preliminary data.</text>
</comment>
<reference evidence="2" key="1">
    <citation type="journal article" date="2024" name="Proc. Natl. Acad. Sci. U.S.A.">
        <title>Extraordinary preservation of gene collinearity over three hundred million years revealed in homosporous lycophytes.</title>
        <authorList>
            <person name="Li C."/>
            <person name="Wickell D."/>
            <person name="Kuo L.Y."/>
            <person name="Chen X."/>
            <person name="Nie B."/>
            <person name="Liao X."/>
            <person name="Peng D."/>
            <person name="Ji J."/>
            <person name="Jenkins J."/>
            <person name="Williams M."/>
            <person name="Shu S."/>
            <person name="Plott C."/>
            <person name="Barry K."/>
            <person name="Rajasekar S."/>
            <person name="Grimwood J."/>
            <person name="Han X."/>
            <person name="Sun S."/>
            <person name="Hou Z."/>
            <person name="He W."/>
            <person name="Dai G."/>
            <person name="Sun C."/>
            <person name="Schmutz J."/>
            <person name="Leebens-Mack J.H."/>
            <person name="Li F.W."/>
            <person name="Wang L."/>
        </authorList>
    </citation>
    <scope>NUCLEOTIDE SEQUENCE [LARGE SCALE GENOMIC DNA]</scope>
    <source>
        <strain evidence="2">cv. PW_Plant_1</strain>
    </source>
</reference>
<evidence type="ECO:0000313" key="1">
    <source>
        <dbReference type="EMBL" id="KAJ7550231.1"/>
    </source>
</evidence>
<evidence type="ECO:0000313" key="2">
    <source>
        <dbReference type="Proteomes" id="UP001162992"/>
    </source>
</evidence>
<sequence>MYHAKKMSTTSMAQQKSQTFDQRGSGAPGISTNSAGSPSPSGGGNAAKQRLRWTPELHERFVDAITQLGGADRATPKGVLRVMGVQGLTIYHVKSHLQKYRLAKYIPEAMADGGKFDNKKSSDLIPDLDATSGIQITEAIRMQMEVQKGLHEQLEVQRHLQLRIEAQGKYLQKIIEEQQRMGALNSRLVDPPESTGFARELSTQVSDHKYEPSKDGGNTLETQGADGLATPPAIVPAESSFASLISAQDGAQSELRAAPQQKPLSPFVGYPGNSSLSSTSSPTAGGNQSALKRSRLEDAAYQSPQKVTLSEGPKLQESNQRILPSLQQHGSRSFQPNPQLHPSGFQSSQQLQYGNPYQQQQNHSVLQSQAFRPTKYQAQ</sequence>
<gene>
    <name evidence="1" type="ORF">O6H91_07G089500</name>
</gene>
<organism evidence="1 2">
    <name type="scientific">Diphasiastrum complanatum</name>
    <name type="common">Issler's clubmoss</name>
    <name type="synonym">Lycopodium complanatum</name>
    <dbReference type="NCBI Taxonomy" id="34168"/>
    <lineage>
        <taxon>Eukaryota</taxon>
        <taxon>Viridiplantae</taxon>
        <taxon>Streptophyta</taxon>
        <taxon>Embryophyta</taxon>
        <taxon>Tracheophyta</taxon>
        <taxon>Lycopodiopsida</taxon>
        <taxon>Lycopodiales</taxon>
        <taxon>Lycopodiaceae</taxon>
        <taxon>Lycopodioideae</taxon>
        <taxon>Diphasiastrum</taxon>
    </lineage>
</organism>
<dbReference type="EMBL" id="CM055098">
    <property type="protein sequence ID" value="KAJ7550231.1"/>
    <property type="molecule type" value="Genomic_DNA"/>
</dbReference>
<accession>A0ACC2D7G7</accession>
<proteinExistence type="predicted"/>
<name>A0ACC2D7G7_DIPCM</name>